<evidence type="ECO:0000256" key="1">
    <source>
        <dbReference type="SAM" id="MobiDB-lite"/>
    </source>
</evidence>
<dbReference type="InterPro" id="IPR011993">
    <property type="entry name" value="PH-like_dom_sf"/>
</dbReference>
<dbReference type="GeneID" id="94834470"/>
<dbReference type="EMBL" id="MLAK01000564">
    <property type="protein sequence ID" value="OHT12385.1"/>
    <property type="molecule type" value="Genomic_DNA"/>
</dbReference>
<dbReference type="AlphaFoldDB" id="A0A1J4KM58"/>
<feature type="compositionally biased region" description="Polar residues" evidence="1">
    <location>
        <begin position="46"/>
        <end position="64"/>
    </location>
</feature>
<dbReference type="PANTHER" id="PTHR45795">
    <property type="entry name" value="EARLY GAMETOCYTE ENRICHED PHOSPHOPROTEIN EGXP"/>
    <property type="match status" value="1"/>
</dbReference>
<dbReference type="VEuPathDB" id="TrichDB:TRFO_17744"/>
<dbReference type="RefSeq" id="XP_068365521.1">
    <property type="nucleotide sequence ID" value="XM_068499766.1"/>
</dbReference>
<accession>A0A1J4KM58</accession>
<dbReference type="Proteomes" id="UP000179807">
    <property type="component" value="Unassembled WGS sequence"/>
</dbReference>
<gene>
    <name evidence="2" type="ORF">TRFO_17744</name>
</gene>
<dbReference type="SUPFAM" id="SSF50729">
    <property type="entry name" value="PH domain-like"/>
    <property type="match status" value="1"/>
</dbReference>
<dbReference type="Gene3D" id="2.30.29.30">
    <property type="entry name" value="Pleckstrin-homology domain (PH domain)/Phosphotyrosine-binding domain (PTB)"/>
    <property type="match status" value="1"/>
</dbReference>
<feature type="compositionally biased region" description="Polar residues" evidence="1">
    <location>
        <begin position="1"/>
        <end position="11"/>
    </location>
</feature>
<comment type="caution">
    <text evidence="2">The sequence shown here is derived from an EMBL/GenBank/DDBJ whole genome shotgun (WGS) entry which is preliminary data.</text>
</comment>
<sequence>MFNAGPGQNSVEKPAMFPNSNLVASKIPPPSSQSSQQSTPFIGFLSQLTDDNTVQQSDSESNSIIPPDFSQKPKILNSFPPSTAPVTTPVSLPSVIGTVPPPTISIPPISQVLSAKPIDDNNSNLSNQIIDALSNKTSANIVATPTIPAIPPNMINNINNVGSIPSINPINPINSGIAANNPGTILPSNSNPIMLNNQNNINLNSIPQANPLININQTTNDINTINNLTNLSSINHLNNINNLNNVNNISNLNNVNNISNVNNMNNISNVNNMNNISNVNNMNNISNVNNMNNANNVNLVNDTIAINNSAAFNLFDSDKEKTSEFSNKTVVNNFSSVGTGKSPTFSVKFHFGTGRCFTSKTNPQKKFEMFTFNNFGYGSNKADNKNEGVDFTDSFIYDANEPKEEFEPNEKKILQIPDTKLYVLTTEEDGKKSFAIIGAGRITITLTEGIHRIVMRQNCLGKCILNTRVYTKVLPKLNGNVIQFIGQNENREISVYRICFQDPEKVTEFYQYLSTINQV</sequence>
<name>A0A1J4KM58_9EUKA</name>
<reference evidence="2" key="1">
    <citation type="submission" date="2016-10" db="EMBL/GenBank/DDBJ databases">
        <authorList>
            <person name="Benchimol M."/>
            <person name="Almeida L.G."/>
            <person name="Vasconcelos A.T."/>
            <person name="Perreira-Neves A."/>
            <person name="Rosa I.A."/>
            <person name="Tasca T."/>
            <person name="Bogo M.R."/>
            <person name="de Souza W."/>
        </authorList>
    </citation>
    <scope>NUCLEOTIDE SEQUENCE [LARGE SCALE GENOMIC DNA]</scope>
    <source>
        <strain evidence="2">K</strain>
    </source>
</reference>
<evidence type="ECO:0008006" key="4">
    <source>
        <dbReference type="Google" id="ProtNLM"/>
    </source>
</evidence>
<proteinExistence type="predicted"/>
<evidence type="ECO:0000313" key="3">
    <source>
        <dbReference type="Proteomes" id="UP000179807"/>
    </source>
</evidence>
<evidence type="ECO:0000313" key="2">
    <source>
        <dbReference type="EMBL" id="OHT12385.1"/>
    </source>
</evidence>
<dbReference type="InterPro" id="IPR053300">
    <property type="entry name" value="Homeobox-like_regulator"/>
</dbReference>
<protein>
    <recommendedName>
        <fullName evidence="4">RanBD1 domain-containing protein</fullName>
    </recommendedName>
</protein>
<feature type="region of interest" description="Disordered" evidence="1">
    <location>
        <begin position="1"/>
        <end position="81"/>
    </location>
</feature>
<dbReference type="PANTHER" id="PTHR45795:SF1">
    <property type="entry name" value="MACRO DOMAIN-CONTAINING PROTEIN"/>
    <property type="match status" value="1"/>
</dbReference>
<organism evidence="2 3">
    <name type="scientific">Tritrichomonas foetus</name>
    <dbReference type="NCBI Taxonomy" id="1144522"/>
    <lineage>
        <taxon>Eukaryota</taxon>
        <taxon>Metamonada</taxon>
        <taxon>Parabasalia</taxon>
        <taxon>Tritrichomonadida</taxon>
        <taxon>Tritrichomonadidae</taxon>
        <taxon>Tritrichomonas</taxon>
    </lineage>
</organism>
<keyword evidence="3" id="KW-1185">Reference proteome</keyword>